<name>A0A916RUX3_9HYPH</name>
<evidence type="ECO:0000313" key="2">
    <source>
        <dbReference type="Proteomes" id="UP000636264"/>
    </source>
</evidence>
<reference evidence="1" key="2">
    <citation type="submission" date="2020-09" db="EMBL/GenBank/DDBJ databases">
        <authorList>
            <person name="Sun Q."/>
            <person name="Zhou Y."/>
        </authorList>
    </citation>
    <scope>NUCLEOTIDE SEQUENCE</scope>
    <source>
        <strain evidence="1">CGMCC 1.15320</strain>
    </source>
</reference>
<comment type="caution">
    <text evidence="1">The sequence shown here is derived from an EMBL/GenBank/DDBJ whole genome shotgun (WGS) entry which is preliminary data.</text>
</comment>
<dbReference type="Pfam" id="PF09866">
    <property type="entry name" value="DUF2093"/>
    <property type="match status" value="1"/>
</dbReference>
<evidence type="ECO:0000313" key="1">
    <source>
        <dbReference type="EMBL" id="GGA71533.1"/>
    </source>
</evidence>
<dbReference type="RefSeq" id="WP_188721581.1">
    <property type="nucleotide sequence ID" value="NZ_BMIF01000008.1"/>
</dbReference>
<accession>A0A916RUX3</accession>
<keyword evidence="2" id="KW-1185">Reference proteome</keyword>
<gene>
    <name evidence="1" type="ORF">GCM10011385_26700</name>
</gene>
<dbReference type="EMBL" id="BMIF01000008">
    <property type="protein sequence ID" value="GGA71533.1"/>
    <property type="molecule type" value="Genomic_DNA"/>
</dbReference>
<evidence type="ECO:0008006" key="3">
    <source>
        <dbReference type="Google" id="ProtNLM"/>
    </source>
</evidence>
<organism evidence="1 2">
    <name type="scientific">Nitratireductor aestuarii</name>
    <dbReference type="NCBI Taxonomy" id="1735103"/>
    <lineage>
        <taxon>Bacteria</taxon>
        <taxon>Pseudomonadati</taxon>
        <taxon>Pseudomonadota</taxon>
        <taxon>Alphaproteobacteria</taxon>
        <taxon>Hyphomicrobiales</taxon>
        <taxon>Phyllobacteriaceae</taxon>
        <taxon>Nitratireductor</taxon>
    </lineage>
</organism>
<sequence length="76" mass="9030">MNRFERAGDNQATLKYLDGDYQVITPGTYVLCAVTGEKIMLDDLRYWSVARQEAYKDVDISFRRELELNPELRRRR</sequence>
<proteinExistence type="predicted"/>
<protein>
    <recommendedName>
        <fullName evidence="3">DUF2093 domain-containing protein</fullName>
    </recommendedName>
</protein>
<dbReference type="InterPro" id="IPR018661">
    <property type="entry name" value="DUF2093"/>
</dbReference>
<dbReference type="AlphaFoldDB" id="A0A916RUX3"/>
<dbReference type="Proteomes" id="UP000636264">
    <property type="component" value="Unassembled WGS sequence"/>
</dbReference>
<reference evidence="1" key="1">
    <citation type="journal article" date="2014" name="Int. J. Syst. Evol. Microbiol.">
        <title>Complete genome sequence of Corynebacterium casei LMG S-19264T (=DSM 44701T), isolated from a smear-ripened cheese.</title>
        <authorList>
            <consortium name="US DOE Joint Genome Institute (JGI-PGF)"/>
            <person name="Walter F."/>
            <person name="Albersmeier A."/>
            <person name="Kalinowski J."/>
            <person name="Ruckert C."/>
        </authorList>
    </citation>
    <scope>NUCLEOTIDE SEQUENCE</scope>
    <source>
        <strain evidence="1">CGMCC 1.15320</strain>
    </source>
</reference>